<evidence type="ECO:0000313" key="4">
    <source>
        <dbReference type="EMBL" id="URE02075.1"/>
    </source>
</evidence>
<dbReference type="PANTHER" id="PTHR31896:SF12">
    <property type="entry name" value="HXXXD-TYPE ACYL-TRANSFERASE FAMILY PROTEIN"/>
    <property type="match status" value="1"/>
</dbReference>
<evidence type="ECO:0000313" key="5">
    <source>
        <dbReference type="Proteomes" id="UP001055439"/>
    </source>
</evidence>
<dbReference type="PANTHER" id="PTHR31896">
    <property type="entry name" value="FAMILY REGULATORY PROTEIN, PUTATIVE (AFU_ORTHOLOGUE AFUA_3G14730)-RELATED"/>
    <property type="match status" value="1"/>
</dbReference>
<comment type="similarity">
    <text evidence="1">Belongs to the plant acyltransferase family.</text>
</comment>
<dbReference type="AlphaFoldDB" id="A0A9E7K3K8"/>
<dbReference type="FunFam" id="3.30.559.10:FF:000008">
    <property type="entry name" value="Tryptamine hydroxycinnamoyl transferase"/>
    <property type="match status" value="1"/>
</dbReference>
<evidence type="ECO:0000256" key="2">
    <source>
        <dbReference type="ARBA" id="ARBA00022679"/>
    </source>
</evidence>
<keyword evidence="5" id="KW-1185">Reference proteome</keyword>
<dbReference type="GO" id="GO:0016747">
    <property type="term" value="F:acyltransferase activity, transferring groups other than amino-acyl groups"/>
    <property type="evidence" value="ECO:0007669"/>
    <property type="project" value="UniProtKB-ARBA"/>
</dbReference>
<organism evidence="4 5">
    <name type="scientific">Musa troglodytarum</name>
    <name type="common">fe'i banana</name>
    <dbReference type="NCBI Taxonomy" id="320322"/>
    <lineage>
        <taxon>Eukaryota</taxon>
        <taxon>Viridiplantae</taxon>
        <taxon>Streptophyta</taxon>
        <taxon>Embryophyta</taxon>
        <taxon>Tracheophyta</taxon>
        <taxon>Spermatophyta</taxon>
        <taxon>Magnoliopsida</taxon>
        <taxon>Liliopsida</taxon>
        <taxon>Zingiberales</taxon>
        <taxon>Musaceae</taxon>
        <taxon>Musa</taxon>
    </lineage>
</organism>
<dbReference type="InterPro" id="IPR023213">
    <property type="entry name" value="CAT-like_dom_sf"/>
</dbReference>
<dbReference type="OrthoDB" id="1862401at2759"/>
<reference evidence="4" key="1">
    <citation type="submission" date="2022-05" db="EMBL/GenBank/DDBJ databases">
        <title>The Musa troglodytarum L. genome provides insights into the mechanism of non-climacteric behaviour and enrichment of carotenoids.</title>
        <authorList>
            <person name="Wang J."/>
        </authorList>
    </citation>
    <scope>NUCLEOTIDE SEQUENCE</scope>
    <source>
        <tissue evidence="4">Leaf</tissue>
    </source>
</reference>
<dbReference type="Proteomes" id="UP001055439">
    <property type="component" value="Chromosome 5"/>
</dbReference>
<name>A0A9E7K3K8_9LILI</name>
<evidence type="ECO:0000256" key="3">
    <source>
        <dbReference type="ARBA" id="ARBA00023315"/>
    </source>
</evidence>
<gene>
    <name evidence="4" type="ORF">MUK42_20684</name>
</gene>
<dbReference type="Gene3D" id="3.30.559.10">
    <property type="entry name" value="Chloramphenicol acetyltransferase-like domain"/>
    <property type="match status" value="2"/>
</dbReference>
<evidence type="ECO:0000256" key="1">
    <source>
        <dbReference type="ARBA" id="ARBA00009861"/>
    </source>
</evidence>
<dbReference type="InterPro" id="IPR051283">
    <property type="entry name" value="Sec_Metabolite_Acyltrans"/>
</dbReference>
<sequence length="458" mass="50345">MVSTPPLFQHVSTCTVKPRVALPGTPCHLSPWDLCTLSMHYIQNGLLFSNRHSSLPADDAIRSLETALSIALLHFPPLAGRLVSEIAYDDEGQQAGMHVFVVCGDRGAEFIRAVAKHITVADVLSPSDDELSFVEAFFPLNGVVNYDGRSLPLLAVQFTELADGFFLACSFNHAVGDGAAYWHFFNAWAEIARNAGAGGLSRPPVHDRWFIDGRENAPLKLPYSHPDEFIERFAATVLCHEKVFHFSPESIAHLKAKANRECGTDSISSFQSISSLVWRSITRARDHPPQQKTSCSLAIDNRQRLRPPLSPDYFGNTVDIIEATATAGELLARGLGWGAWLIHQAVAEHTDRAVREAMTAWMAGPAMYKLSGHDMCGVKMGSSSRFDVYRCDFGWGKPAAVRSGRANKYEGKVTFHPGREGGGSMDLEICLEPECMKALQSDEEFTSAVCRPPELEIN</sequence>
<proteinExistence type="inferred from homology"/>
<dbReference type="EMBL" id="CP097507">
    <property type="protein sequence ID" value="URE02076.1"/>
    <property type="molecule type" value="Genomic_DNA"/>
</dbReference>
<dbReference type="EMBL" id="CP097507">
    <property type="protein sequence ID" value="URE02075.1"/>
    <property type="molecule type" value="Genomic_DNA"/>
</dbReference>
<keyword evidence="3" id="KW-0012">Acyltransferase</keyword>
<protein>
    <submittedName>
        <fullName evidence="4">Transferase family</fullName>
    </submittedName>
</protein>
<keyword evidence="2 4" id="KW-0808">Transferase</keyword>
<accession>A0A9E7K3K8</accession>
<dbReference type="Pfam" id="PF02458">
    <property type="entry name" value="Transferase"/>
    <property type="match status" value="1"/>
</dbReference>